<keyword evidence="2" id="KW-0812">Transmembrane</keyword>
<dbReference type="AlphaFoldDB" id="A0AAX4KC56"/>
<dbReference type="KEGG" id="ker:91100619"/>
<evidence type="ECO:0000313" key="4">
    <source>
        <dbReference type="Proteomes" id="UP001358614"/>
    </source>
</evidence>
<feature type="region of interest" description="Disordered" evidence="1">
    <location>
        <begin position="193"/>
        <end position="231"/>
    </location>
</feature>
<protein>
    <submittedName>
        <fullName evidence="3">Uncharacterized protein</fullName>
    </submittedName>
</protein>
<dbReference type="RefSeq" id="XP_066081726.1">
    <property type="nucleotide sequence ID" value="XM_066225629.1"/>
</dbReference>
<feature type="compositionally biased region" description="Basic and acidic residues" evidence="1">
    <location>
        <begin position="193"/>
        <end position="206"/>
    </location>
</feature>
<keyword evidence="2" id="KW-1133">Transmembrane helix</keyword>
<feature type="compositionally biased region" description="Low complexity" evidence="1">
    <location>
        <begin position="8"/>
        <end position="47"/>
    </location>
</feature>
<feature type="transmembrane region" description="Helical" evidence="2">
    <location>
        <begin position="138"/>
        <end position="159"/>
    </location>
</feature>
<keyword evidence="2" id="KW-0472">Membrane</keyword>
<keyword evidence="4" id="KW-1185">Reference proteome</keyword>
<evidence type="ECO:0000256" key="2">
    <source>
        <dbReference type="SAM" id="Phobius"/>
    </source>
</evidence>
<dbReference type="EMBL" id="CP144089">
    <property type="protein sequence ID" value="WWD03759.1"/>
    <property type="molecule type" value="Genomic_DNA"/>
</dbReference>
<organism evidence="3 4">
    <name type="scientific">Kwoniella europaea PYCC6329</name>
    <dbReference type="NCBI Taxonomy" id="1423913"/>
    <lineage>
        <taxon>Eukaryota</taxon>
        <taxon>Fungi</taxon>
        <taxon>Dikarya</taxon>
        <taxon>Basidiomycota</taxon>
        <taxon>Agaricomycotina</taxon>
        <taxon>Tremellomycetes</taxon>
        <taxon>Tremellales</taxon>
        <taxon>Cryptococcaceae</taxon>
        <taxon>Kwoniella</taxon>
    </lineage>
</organism>
<name>A0AAX4KC56_9TREE</name>
<proteinExistence type="predicted"/>
<feature type="transmembrane region" description="Helical" evidence="2">
    <location>
        <begin position="69"/>
        <end position="91"/>
    </location>
</feature>
<sequence length="231" mass="24906">MPSDPKSKSASNSKTSSSSKKPSSSSSSSSSRNSSPSSSSSSRSSSSESRDHKLSSSYLKSHAGFVRPLILSLSSTTTLSPTIISIVLISIFLSLHLYLPLFLIPHLSAPITLLIPIQNTIHCIVAEKGKKKSDGAQWCLYWIIYCLTGWVRGAVQIWWPGYKGVVEIGRTSLLVLKGGPWFGRMGLRRELAGDRRSGDISSEKRSGSGGSGKSGSRKDDKKKKDETKSGK</sequence>
<feature type="compositionally biased region" description="Basic and acidic residues" evidence="1">
    <location>
        <begin position="216"/>
        <end position="231"/>
    </location>
</feature>
<gene>
    <name evidence="3" type="ORF">V865_001815</name>
</gene>
<dbReference type="GeneID" id="91100619"/>
<evidence type="ECO:0000313" key="3">
    <source>
        <dbReference type="EMBL" id="WWD03759.1"/>
    </source>
</evidence>
<feature type="region of interest" description="Disordered" evidence="1">
    <location>
        <begin position="1"/>
        <end position="50"/>
    </location>
</feature>
<reference evidence="3 4" key="1">
    <citation type="submission" date="2024-01" db="EMBL/GenBank/DDBJ databases">
        <title>Comparative genomics of Cryptococcus and Kwoniella reveals pathogenesis evolution and contrasting modes of karyotype evolution via chromosome fusion or intercentromeric recombination.</title>
        <authorList>
            <person name="Coelho M.A."/>
            <person name="David-Palma M."/>
            <person name="Shea T."/>
            <person name="Bowers K."/>
            <person name="McGinley-Smith S."/>
            <person name="Mohammad A.W."/>
            <person name="Gnirke A."/>
            <person name="Yurkov A.M."/>
            <person name="Nowrousian M."/>
            <person name="Sun S."/>
            <person name="Cuomo C.A."/>
            <person name="Heitman J."/>
        </authorList>
    </citation>
    <scope>NUCLEOTIDE SEQUENCE [LARGE SCALE GENOMIC DNA]</scope>
    <source>
        <strain evidence="3 4">PYCC6329</strain>
    </source>
</reference>
<accession>A0AAX4KC56</accession>
<evidence type="ECO:0000256" key="1">
    <source>
        <dbReference type="SAM" id="MobiDB-lite"/>
    </source>
</evidence>
<dbReference type="Proteomes" id="UP001358614">
    <property type="component" value="Chromosome 1"/>
</dbReference>
<feature type="transmembrane region" description="Helical" evidence="2">
    <location>
        <begin position="97"/>
        <end position="117"/>
    </location>
</feature>